<name>A0ACC4BWW8_POPAL</name>
<comment type="caution">
    <text evidence="1">The sequence shown here is derived from an EMBL/GenBank/DDBJ whole genome shotgun (WGS) entry which is preliminary data.</text>
</comment>
<dbReference type="Proteomes" id="UP000309997">
    <property type="component" value="Unassembled WGS sequence"/>
</dbReference>
<organism evidence="1 2">
    <name type="scientific">Populus alba</name>
    <name type="common">White poplar</name>
    <dbReference type="NCBI Taxonomy" id="43335"/>
    <lineage>
        <taxon>Eukaryota</taxon>
        <taxon>Viridiplantae</taxon>
        <taxon>Streptophyta</taxon>
        <taxon>Embryophyta</taxon>
        <taxon>Tracheophyta</taxon>
        <taxon>Spermatophyta</taxon>
        <taxon>Magnoliopsida</taxon>
        <taxon>eudicotyledons</taxon>
        <taxon>Gunneridae</taxon>
        <taxon>Pentapetalae</taxon>
        <taxon>rosids</taxon>
        <taxon>fabids</taxon>
        <taxon>Malpighiales</taxon>
        <taxon>Salicaceae</taxon>
        <taxon>Saliceae</taxon>
        <taxon>Populus</taxon>
    </lineage>
</organism>
<sequence length="94" mass="10449">MSMTTANVNSSERFEEGMVVIQEAVDRAIGIAEGTDNVQGFSSEDYMRYYTYPFRSLSVHSFTIENTVDSTSGFGYLLASHDDGSTCWVVINKN</sequence>
<accession>A0ACC4BWW8</accession>
<keyword evidence="2" id="KW-1185">Reference proteome</keyword>
<evidence type="ECO:0000313" key="2">
    <source>
        <dbReference type="Proteomes" id="UP000309997"/>
    </source>
</evidence>
<protein>
    <submittedName>
        <fullName evidence="1">Uncharacterized protein</fullName>
    </submittedName>
</protein>
<dbReference type="EMBL" id="RCHU02000008">
    <property type="protein sequence ID" value="KAL3582940.1"/>
    <property type="molecule type" value="Genomic_DNA"/>
</dbReference>
<evidence type="ECO:0000313" key="1">
    <source>
        <dbReference type="EMBL" id="KAL3582940.1"/>
    </source>
</evidence>
<proteinExistence type="predicted"/>
<reference evidence="1 2" key="1">
    <citation type="journal article" date="2024" name="Plant Biotechnol. J.">
        <title>Genome and CRISPR/Cas9 system of a widespread forest tree (Populus alba) in the world.</title>
        <authorList>
            <person name="Liu Y.J."/>
            <person name="Jiang P.F."/>
            <person name="Han X.M."/>
            <person name="Li X.Y."/>
            <person name="Wang H.M."/>
            <person name="Wang Y.J."/>
            <person name="Wang X.X."/>
            <person name="Zeng Q.Y."/>
        </authorList>
    </citation>
    <scope>NUCLEOTIDE SEQUENCE [LARGE SCALE GENOMIC DNA]</scope>
    <source>
        <strain evidence="2">cv. PAL-ZL1</strain>
    </source>
</reference>
<gene>
    <name evidence="1" type="ORF">D5086_017272</name>
</gene>